<name>A0A1H8YK45_9PSEU</name>
<dbReference type="RefSeq" id="WP_091625895.1">
    <property type="nucleotide sequence ID" value="NZ_FOEF01000020.1"/>
</dbReference>
<organism evidence="2 3">
    <name type="scientific">Amycolatopsis saalfeldensis</name>
    <dbReference type="NCBI Taxonomy" id="394193"/>
    <lineage>
        <taxon>Bacteria</taxon>
        <taxon>Bacillati</taxon>
        <taxon>Actinomycetota</taxon>
        <taxon>Actinomycetes</taxon>
        <taxon>Pseudonocardiales</taxon>
        <taxon>Pseudonocardiaceae</taxon>
        <taxon>Amycolatopsis</taxon>
    </lineage>
</organism>
<accession>A0A1H8YK45</accession>
<dbReference type="STRING" id="394193.SAMN04489732_120197"/>
<gene>
    <name evidence="2" type="ORF">SAMN04489732_120197</name>
</gene>
<dbReference type="EMBL" id="FOEF01000020">
    <property type="protein sequence ID" value="SEP52530.1"/>
    <property type="molecule type" value="Genomic_DNA"/>
</dbReference>
<dbReference type="InterPro" id="IPR022536">
    <property type="entry name" value="EspC"/>
</dbReference>
<dbReference type="Proteomes" id="UP000198582">
    <property type="component" value="Unassembled WGS sequence"/>
</dbReference>
<evidence type="ECO:0000313" key="2">
    <source>
        <dbReference type="EMBL" id="SEP52530.1"/>
    </source>
</evidence>
<sequence>MAGTFQVEPDDLVAHASHLDGLVDRLHTAVQAADSAMSTDAYGLLCAFLPLIVNPTGEKAKEAVSSAGEGVKTTADNVRTAAKTYREGDEAEAEPFKKQAGAEVDAKQLRVGTVE</sequence>
<keyword evidence="3" id="KW-1185">Reference proteome</keyword>
<dbReference type="GO" id="GO:0009306">
    <property type="term" value="P:protein secretion"/>
    <property type="evidence" value="ECO:0007669"/>
    <property type="project" value="InterPro"/>
</dbReference>
<dbReference type="AlphaFoldDB" id="A0A1H8YK45"/>
<evidence type="ECO:0000313" key="3">
    <source>
        <dbReference type="Proteomes" id="UP000198582"/>
    </source>
</evidence>
<evidence type="ECO:0000256" key="1">
    <source>
        <dbReference type="SAM" id="MobiDB-lite"/>
    </source>
</evidence>
<protein>
    <submittedName>
        <fullName evidence="2">Excreted virulence factor EspC, type VII ESX diderm</fullName>
    </submittedName>
</protein>
<proteinExistence type="predicted"/>
<feature type="non-terminal residue" evidence="2">
    <location>
        <position position="115"/>
    </location>
</feature>
<dbReference type="Pfam" id="PF10824">
    <property type="entry name" value="T7SS_ESX_EspC"/>
    <property type="match status" value="1"/>
</dbReference>
<dbReference type="OrthoDB" id="3402696at2"/>
<feature type="region of interest" description="Disordered" evidence="1">
    <location>
        <begin position="84"/>
        <end position="115"/>
    </location>
</feature>
<reference evidence="2 3" key="1">
    <citation type="submission" date="2016-10" db="EMBL/GenBank/DDBJ databases">
        <authorList>
            <person name="de Groot N.N."/>
        </authorList>
    </citation>
    <scope>NUCLEOTIDE SEQUENCE [LARGE SCALE GENOMIC DNA]</scope>
    <source>
        <strain evidence="2 3">DSM 44993</strain>
    </source>
</reference>